<comment type="caution">
    <text evidence="7">The sequence shown here is derived from an EMBL/GenBank/DDBJ whole genome shotgun (WGS) entry which is preliminary data.</text>
</comment>
<name>A0A9W7M535_HIBTR</name>
<dbReference type="InterPro" id="IPR003340">
    <property type="entry name" value="B3_DNA-bd"/>
</dbReference>
<dbReference type="AlphaFoldDB" id="A0A9W7M535"/>
<reference evidence="7" key="1">
    <citation type="submission" date="2023-05" db="EMBL/GenBank/DDBJ databases">
        <title>Genome and transcriptome analyses reveal genes involved in the formation of fine ridges on petal epidermal cells in Hibiscus trionum.</title>
        <authorList>
            <person name="Koshimizu S."/>
            <person name="Masuda S."/>
            <person name="Ishii T."/>
            <person name="Shirasu K."/>
            <person name="Hoshino A."/>
            <person name="Arita M."/>
        </authorList>
    </citation>
    <scope>NUCLEOTIDE SEQUENCE</scope>
    <source>
        <strain evidence="7">Hamamatsu line</strain>
    </source>
</reference>
<protein>
    <submittedName>
        <fullName evidence="7">REPRODUCTIVE MERISTEM 39, REDUCED VERNALIZATION RESPONSE 1</fullName>
    </submittedName>
</protein>
<feature type="domain" description="TF-B3" evidence="6">
    <location>
        <begin position="16"/>
        <end position="109"/>
    </location>
</feature>
<dbReference type="PANTHER" id="PTHR31920:SF141">
    <property type="entry name" value="TF-B3 DOMAIN-CONTAINING PROTEIN"/>
    <property type="match status" value="1"/>
</dbReference>
<evidence type="ECO:0000256" key="5">
    <source>
        <dbReference type="ARBA" id="ARBA00023242"/>
    </source>
</evidence>
<dbReference type="Gene3D" id="2.40.330.10">
    <property type="entry name" value="DNA-binding pseudobarrel domain"/>
    <property type="match status" value="2"/>
</dbReference>
<evidence type="ECO:0000259" key="6">
    <source>
        <dbReference type="PROSITE" id="PS50863"/>
    </source>
</evidence>
<dbReference type="OrthoDB" id="623918at2759"/>
<dbReference type="Pfam" id="PF02362">
    <property type="entry name" value="B3"/>
    <property type="match status" value="2"/>
</dbReference>
<accession>A0A9W7M535</accession>
<dbReference type="InterPro" id="IPR015300">
    <property type="entry name" value="DNA-bd_pseudobarrel_sf"/>
</dbReference>
<evidence type="ECO:0000313" key="7">
    <source>
        <dbReference type="EMBL" id="GMI88203.1"/>
    </source>
</evidence>
<comment type="subcellular location">
    <subcellularLocation>
        <location evidence="1">Nucleus</location>
    </subcellularLocation>
</comment>
<evidence type="ECO:0000256" key="4">
    <source>
        <dbReference type="ARBA" id="ARBA00023163"/>
    </source>
</evidence>
<evidence type="ECO:0000256" key="2">
    <source>
        <dbReference type="ARBA" id="ARBA00023015"/>
    </source>
</evidence>
<sequence length="393" mass="44741">MSQPVTPSLPEKKSCIFYKLMVASNLQDKKLKIPNKFVKKFGDELSSIAMLTVPGGRLWLVELRKENKRAWLDSGWTVFLEYYSICIGYFLVFKYEGNSRFNVQIYNLKASEITYQSNRLNNSHEPCHDKCLKDLEVSDFDGITDSQPASSSSYFLIDNDFDECLDHDRKKCKNCTCLDQKNNVDDLRATFQSTRDKGIQFSGVEVTTAADEGGPYFLSGTQTNTKEIKQEIEPDIHEYESLGKFNVKEELPTMNSPGIVHRRRGDVTAEGKQVALRAAAMFKPDNPFCRIILRPSYVYKGIFLHVPRCFALRYLNGVDGIITLQASNGKRWPVRCIYGQSSWKFSKGWAEFVLDNNLDEGDVCVFELISTNEIVLKVTIFRVLEDGIAGNQL</sequence>
<keyword evidence="3" id="KW-0238">DNA-binding</keyword>
<evidence type="ECO:0000256" key="1">
    <source>
        <dbReference type="ARBA" id="ARBA00004123"/>
    </source>
</evidence>
<dbReference type="SUPFAM" id="SSF101936">
    <property type="entry name" value="DNA-binding pseudobarrel domain"/>
    <property type="match status" value="2"/>
</dbReference>
<organism evidence="7 8">
    <name type="scientific">Hibiscus trionum</name>
    <name type="common">Flower of an hour</name>
    <dbReference type="NCBI Taxonomy" id="183268"/>
    <lineage>
        <taxon>Eukaryota</taxon>
        <taxon>Viridiplantae</taxon>
        <taxon>Streptophyta</taxon>
        <taxon>Embryophyta</taxon>
        <taxon>Tracheophyta</taxon>
        <taxon>Spermatophyta</taxon>
        <taxon>Magnoliopsida</taxon>
        <taxon>eudicotyledons</taxon>
        <taxon>Gunneridae</taxon>
        <taxon>Pentapetalae</taxon>
        <taxon>rosids</taxon>
        <taxon>malvids</taxon>
        <taxon>Malvales</taxon>
        <taxon>Malvaceae</taxon>
        <taxon>Malvoideae</taxon>
        <taxon>Hibiscus</taxon>
    </lineage>
</organism>
<dbReference type="SMART" id="SM01019">
    <property type="entry name" value="B3"/>
    <property type="match status" value="2"/>
</dbReference>
<keyword evidence="5" id="KW-0539">Nucleus</keyword>
<keyword evidence="2" id="KW-0805">Transcription regulation</keyword>
<keyword evidence="8" id="KW-1185">Reference proteome</keyword>
<gene>
    <name evidence="7" type="ORF">HRI_002489500</name>
</gene>
<dbReference type="PROSITE" id="PS50863">
    <property type="entry name" value="B3"/>
    <property type="match status" value="2"/>
</dbReference>
<dbReference type="GO" id="GO:0005634">
    <property type="term" value="C:nucleus"/>
    <property type="evidence" value="ECO:0007669"/>
    <property type="project" value="UniProtKB-SubCell"/>
</dbReference>
<keyword evidence="4" id="KW-0804">Transcription</keyword>
<dbReference type="PANTHER" id="PTHR31920">
    <property type="entry name" value="B3 DOMAIN-CONTAINING"/>
    <property type="match status" value="1"/>
</dbReference>
<evidence type="ECO:0000256" key="3">
    <source>
        <dbReference type="ARBA" id="ARBA00023125"/>
    </source>
</evidence>
<dbReference type="InterPro" id="IPR050655">
    <property type="entry name" value="Plant_B3_domain"/>
</dbReference>
<proteinExistence type="predicted"/>
<dbReference type="GO" id="GO:0003677">
    <property type="term" value="F:DNA binding"/>
    <property type="evidence" value="ECO:0007669"/>
    <property type="project" value="UniProtKB-KW"/>
</dbReference>
<feature type="domain" description="TF-B3" evidence="6">
    <location>
        <begin position="289"/>
        <end position="384"/>
    </location>
</feature>
<dbReference type="CDD" id="cd10017">
    <property type="entry name" value="B3_DNA"/>
    <property type="match status" value="2"/>
</dbReference>
<dbReference type="EMBL" id="BSYR01000022">
    <property type="protein sequence ID" value="GMI88203.1"/>
    <property type="molecule type" value="Genomic_DNA"/>
</dbReference>
<evidence type="ECO:0000313" key="8">
    <source>
        <dbReference type="Proteomes" id="UP001165190"/>
    </source>
</evidence>
<dbReference type="Proteomes" id="UP001165190">
    <property type="component" value="Unassembled WGS sequence"/>
</dbReference>